<dbReference type="Proteomes" id="UP000238634">
    <property type="component" value="Unassembled WGS sequence"/>
</dbReference>
<feature type="compositionally biased region" description="Polar residues" evidence="1">
    <location>
        <begin position="61"/>
        <end position="92"/>
    </location>
</feature>
<keyword evidence="3" id="KW-1185">Reference proteome</keyword>
<gene>
    <name evidence="2" type="ORF">C7B65_20425</name>
</gene>
<protein>
    <submittedName>
        <fullName evidence="2">Uncharacterized protein</fullName>
    </submittedName>
</protein>
<dbReference type="OrthoDB" id="462676at2"/>
<accession>A0A2T1D8Q4</accession>
<organism evidence="2 3">
    <name type="scientific">Phormidesmis priestleyi ULC007</name>
    <dbReference type="NCBI Taxonomy" id="1920490"/>
    <lineage>
        <taxon>Bacteria</taxon>
        <taxon>Bacillati</taxon>
        <taxon>Cyanobacteriota</taxon>
        <taxon>Cyanophyceae</taxon>
        <taxon>Leptolyngbyales</taxon>
        <taxon>Leptolyngbyaceae</taxon>
        <taxon>Phormidesmis</taxon>
    </lineage>
</organism>
<reference evidence="2 3" key="2">
    <citation type="submission" date="2018-03" db="EMBL/GenBank/DDBJ databases">
        <title>The ancient ancestry and fast evolution of plastids.</title>
        <authorList>
            <person name="Moore K.R."/>
            <person name="Magnabosco C."/>
            <person name="Momper L."/>
            <person name="Gold D.A."/>
            <person name="Bosak T."/>
            <person name="Fournier G.P."/>
        </authorList>
    </citation>
    <scope>NUCLEOTIDE SEQUENCE [LARGE SCALE GENOMIC DNA]</scope>
    <source>
        <strain evidence="2 3">ULC007</strain>
    </source>
</reference>
<name>A0A2T1D8Q4_9CYAN</name>
<dbReference type="RefSeq" id="WP_073074544.1">
    <property type="nucleotide sequence ID" value="NZ_MPPI01000039.1"/>
</dbReference>
<evidence type="ECO:0000313" key="2">
    <source>
        <dbReference type="EMBL" id="PSB16833.1"/>
    </source>
</evidence>
<reference evidence="2 3" key="1">
    <citation type="submission" date="2018-02" db="EMBL/GenBank/DDBJ databases">
        <authorList>
            <person name="Cohen D.B."/>
            <person name="Kent A.D."/>
        </authorList>
    </citation>
    <scope>NUCLEOTIDE SEQUENCE [LARGE SCALE GENOMIC DNA]</scope>
    <source>
        <strain evidence="2 3">ULC007</strain>
    </source>
</reference>
<proteinExistence type="predicted"/>
<evidence type="ECO:0000256" key="1">
    <source>
        <dbReference type="SAM" id="MobiDB-lite"/>
    </source>
</evidence>
<feature type="compositionally biased region" description="Polar residues" evidence="1">
    <location>
        <begin position="106"/>
        <end position="137"/>
    </location>
</feature>
<dbReference type="EMBL" id="PVWG01000036">
    <property type="protein sequence ID" value="PSB16833.1"/>
    <property type="molecule type" value="Genomic_DNA"/>
</dbReference>
<feature type="region of interest" description="Disordered" evidence="1">
    <location>
        <begin position="35"/>
        <end position="138"/>
    </location>
</feature>
<sequence>MIIRGSRIGAIASFTLISLSSGIWLNRAIAQVGSDQPVKNPGVSGISSPTPSGNGGATIDQPVTNPGVSGISSPASSENNGATIDQPVTNPGVSGGSFPTPALGQPNPTFDGSQPVTNPGTSGINTPSLTQPSQPANPDTIRTIVLPSDIPSAIVQPRTNRTPPTRTPQVTQPVTPQATPTQIDNGRATTGFIKTAVPTQLANNPNTQRLDAQLLQATCSQNWQGAIAIVDRALESAPNQTYRSQLRTYRNRLESLSSARTTIPNWSQKCTGG</sequence>
<dbReference type="AlphaFoldDB" id="A0A2T1D8Q4"/>
<comment type="caution">
    <text evidence="2">The sequence shown here is derived from an EMBL/GenBank/DDBJ whole genome shotgun (WGS) entry which is preliminary data.</text>
</comment>
<feature type="region of interest" description="Disordered" evidence="1">
    <location>
        <begin position="154"/>
        <end position="185"/>
    </location>
</feature>
<feature type="compositionally biased region" description="Low complexity" evidence="1">
    <location>
        <begin position="155"/>
        <end position="182"/>
    </location>
</feature>
<evidence type="ECO:0000313" key="3">
    <source>
        <dbReference type="Proteomes" id="UP000238634"/>
    </source>
</evidence>